<accession>A0A6G8JGH8</accession>
<protein>
    <submittedName>
        <fullName evidence="1">Uncharacterized protein</fullName>
    </submittedName>
</protein>
<dbReference type="InterPro" id="IPR035416">
    <property type="entry name" value="DUF5376"/>
</dbReference>
<dbReference type="Pfam" id="PF17346">
    <property type="entry name" value="DUF5376"/>
    <property type="match status" value="1"/>
</dbReference>
<reference evidence="1 2" key="1">
    <citation type="submission" date="2016-03" db="EMBL/GenBank/DDBJ databases">
        <authorList>
            <person name="Bojesen A.M."/>
            <person name="Planet P."/>
            <person name="Hansen M.J."/>
        </authorList>
    </citation>
    <scope>NUCLEOTIDE SEQUENCE [LARGE SCALE GENOMIC DNA]</scope>
    <source>
        <strain evidence="1 2">B 234/94</strain>
    </source>
</reference>
<evidence type="ECO:0000313" key="1">
    <source>
        <dbReference type="EMBL" id="QIM65958.1"/>
    </source>
</evidence>
<sequence>MKLLFSYFNDKNTLYPMCELAENHRLNPLTGYLNDPMGGINYFAFLDSSLSILRDRTINNADISSNSWGVEIENEIVHIHFLFAPDVDELRLTMPRNIFIDILVVWLIFCSKEKVLGYQEYLEFKV</sequence>
<evidence type="ECO:0000313" key="2">
    <source>
        <dbReference type="Proteomes" id="UP000501366"/>
    </source>
</evidence>
<dbReference type="KEGG" id="mgra:A4G16_00465"/>
<organism evidence="1 2">
    <name type="scientific">Mannheimia granulomatis</name>
    <dbReference type="NCBI Taxonomy" id="85402"/>
    <lineage>
        <taxon>Bacteria</taxon>
        <taxon>Pseudomonadati</taxon>
        <taxon>Pseudomonadota</taxon>
        <taxon>Gammaproteobacteria</taxon>
        <taxon>Pasteurellales</taxon>
        <taxon>Pasteurellaceae</taxon>
        <taxon>Mannheimia</taxon>
    </lineage>
</organism>
<name>A0A6G8JGH8_9PAST</name>
<gene>
    <name evidence="1" type="ORF">A4G16_00465</name>
</gene>
<proteinExistence type="predicted"/>
<dbReference type="Proteomes" id="UP000501366">
    <property type="component" value="Chromosome"/>
</dbReference>
<dbReference type="AlphaFoldDB" id="A0A6G8JGH8"/>
<dbReference type="EMBL" id="CP015030">
    <property type="protein sequence ID" value="QIM65958.1"/>
    <property type="molecule type" value="Genomic_DNA"/>
</dbReference>